<organism evidence="2 3">
    <name type="scientific">Perkinsus olseni</name>
    <name type="common">Perkinsus atlanticus</name>
    <dbReference type="NCBI Taxonomy" id="32597"/>
    <lineage>
        <taxon>Eukaryota</taxon>
        <taxon>Sar</taxon>
        <taxon>Alveolata</taxon>
        <taxon>Perkinsozoa</taxon>
        <taxon>Perkinsea</taxon>
        <taxon>Perkinsida</taxon>
        <taxon>Perkinsidae</taxon>
        <taxon>Perkinsus</taxon>
    </lineage>
</organism>
<comment type="caution">
    <text evidence="2">The sequence shown here is derived from an EMBL/GenBank/DDBJ whole genome shotgun (WGS) entry which is preliminary data.</text>
</comment>
<dbReference type="EMBL" id="JABANO010014107">
    <property type="protein sequence ID" value="KAF4739149.1"/>
    <property type="molecule type" value="Genomic_DNA"/>
</dbReference>
<sequence>EDSSIWPEYQERPRKRGEPEALLTWEQKGRRGSESGTDDPDEKGRSAKERGEGSNETERNLEGFTGLKDIEHLVTSTREGGWFLEWDARAAYRSIYDDVLWEKMVPFGLSSSASIFVRWNSAIFRLAKRLFPNGCSLVYIDDVTWRIASEREAVHILREGVRVLGYEIGSQTDADGGQASLAIPAEKREAVWGRLKEAEKRGRLEKKQLDSMIGKLGWCCQLLRQHKRLLTPWYALQSTMEKKALRSVALGGKVAESLR</sequence>
<feature type="non-terminal residue" evidence="2">
    <location>
        <position position="1"/>
    </location>
</feature>
<dbReference type="Proteomes" id="UP000553632">
    <property type="component" value="Unassembled WGS sequence"/>
</dbReference>
<reference evidence="2 3" key="1">
    <citation type="submission" date="2020-04" db="EMBL/GenBank/DDBJ databases">
        <title>Perkinsus olseni comparative genomics.</title>
        <authorList>
            <person name="Bogema D.R."/>
        </authorList>
    </citation>
    <scope>NUCLEOTIDE SEQUENCE [LARGE SCALE GENOMIC DNA]</scope>
    <source>
        <strain evidence="2 3">ATCC PRA-207</strain>
    </source>
</reference>
<keyword evidence="3" id="KW-1185">Reference proteome</keyword>
<evidence type="ECO:0000256" key="1">
    <source>
        <dbReference type="SAM" id="MobiDB-lite"/>
    </source>
</evidence>
<evidence type="ECO:0000313" key="2">
    <source>
        <dbReference type="EMBL" id="KAF4739149.1"/>
    </source>
</evidence>
<proteinExistence type="predicted"/>
<dbReference type="Gene3D" id="3.30.70.270">
    <property type="match status" value="1"/>
</dbReference>
<dbReference type="AlphaFoldDB" id="A0A7J6T1N4"/>
<gene>
    <name evidence="2" type="ORF">FOZ63_013794</name>
</gene>
<feature type="region of interest" description="Disordered" evidence="1">
    <location>
        <begin position="1"/>
        <end position="61"/>
    </location>
</feature>
<feature type="non-terminal residue" evidence="2">
    <location>
        <position position="259"/>
    </location>
</feature>
<dbReference type="SUPFAM" id="SSF56672">
    <property type="entry name" value="DNA/RNA polymerases"/>
    <property type="match status" value="1"/>
</dbReference>
<dbReference type="InterPro" id="IPR043502">
    <property type="entry name" value="DNA/RNA_pol_sf"/>
</dbReference>
<feature type="compositionally biased region" description="Basic and acidic residues" evidence="1">
    <location>
        <begin position="9"/>
        <end position="19"/>
    </location>
</feature>
<feature type="compositionally biased region" description="Basic and acidic residues" evidence="1">
    <location>
        <begin position="42"/>
        <end position="61"/>
    </location>
</feature>
<dbReference type="InterPro" id="IPR043128">
    <property type="entry name" value="Rev_trsase/Diguanyl_cyclase"/>
</dbReference>
<name>A0A7J6T1N4_PEROL</name>
<evidence type="ECO:0000313" key="3">
    <source>
        <dbReference type="Proteomes" id="UP000553632"/>
    </source>
</evidence>
<protein>
    <submittedName>
        <fullName evidence="2">Uncharacterized protein</fullName>
    </submittedName>
</protein>
<accession>A0A7J6T1N4</accession>